<evidence type="ECO:0000313" key="2">
    <source>
        <dbReference type="EMBL" id="HGK27812.1"/>
    </source>
</evidence>
<dbReference type="AlphaFoldDB" id="A0A7C4CAF3"/>
<dbReference type="EMBL" id="DSUT01000043">
    <property type="protein sequence ID" value="HGK27812.1"/>
    <property type="molecule type" value="Genomic_DNA"/>
</dbReference>
<sequence length="946" mass="101207">MLRVALLAVLVSGLWLFAWAQTPVWTHTWNGPGTSDEIAYAGCRDSSANVYVCGSNERVMLVLAVGPDGSERWTWRWEPPLGGFSEPGDITFGADGNVYVCGQAMDEEGYVSFRVASLTAAGVERWRYEWSDPSVWDVEAQRIVWGGDGNVYACGSVEGEGTFKDVFVVSLTPAGAERWTFVYDGGFADFDEANDVIWGPDANVYVCGQVVVSDTGFIDFAVLSLTPAGALRWVHVYSPPVGGYDAAFRLMSDGRNVFAAGVCEPDYDVRDVCVVSVTPAGVRRWVYERQSGAGYSQAHDIVTGAGGRVFVSGRVDDGNGYSDGVVLALDSLGREDWEWRWSNGASSEDMLQSLVLTSDGSIAAAGYTYSGPGRADILAASLTQAGSQRWVRVIDGPASSYDGADDILAGPTGAVYVVGGITDSLSSSDFAVLRLSAAGSTEWVHTWDAGMRDGSDWANCAAFGPGGTAYVTGSGYWGMQSHELAVVAISAAGQESWSYRYSLPGGFGAEGYSVAVGSDDNVYVCGTGMDSVFSDVFLCLSLGPSGTERWTAEVGPGRAFSVGVGRDNNIYACGMLYDEASGVDMAVVSFTPAGSLRWSYRYDGGAQDYDFGWAIHCGPDSNIYVCGQTATADWRYVYTVLSLTPAGSLRWVWTDPVSQPSWSVSLAVGSGPDGNIYAGGFYEDTLADWLVATSFTPAGSLRWRYQSKVPGLGFSLACSRDSTVYVGGTLFSDAGYWDMAVLALSPSGESLWAGVFPSPGMYENANSIALGLDSLVYLAGKTDDDNDKQFYTLSCFDRRGQELWTWRRRGEVRWGVNSANWVTTRPDGSALVTGHTSEPETGSDMLTALFTPGIGVAGPAGADPARFRVPSHFRSALVCRLPRLDSPARLRLIDVTGRVIAQAQVLPGAREYVFPPALTARLAAGAYFVELVTAQSARTLRTVRVE</sequence>
<keyword evidence="1" id="KW-0732">Signal</keyword>
<feature type="chain" id="PRO_5028392722" description="T9SS type A sorting domain-containing protein" evidence="1">
    <location>
        <begin position="21"/>
        <end position="946"/>
    </location>
</feature>
<protein>
    <recommendedName>
        <fullName evidence="3">T9SS type A sorting domain-containing protein</fullName>
    </recommendedName>
</protein>
<comment type="caution">
    <text evidence="2">The sequence shown here is derived from an EMBL/GenBank/DDBJ whole genome shotgun (WGS) entry which is preliminary data.</text>
</comment>
<feature type="signal peptide" evidence="1">
    <location>
        <begin position="1"/>
        <end position="20"/>
    </location>
</feature>
<proteinExistence type="predicted"/>
<evidence type="ECO:0008006" key="3">
    <source>
        <dbReference type="Google" id="ProtNLM"/>
    </source>
</evidence>
<name>A0A7C4CAF3_UNCW3</name>
<dbReference type="SUPFAM" id="SSF63829">
    <property type="entry name" value="Calcium-dependent phosphotriesterase"/>
    <property type="match status" value="1"/>
</dbReference>
<evidence type="ECO:0000256" key="1">
    <source>
        <dbReference type="SAM" id="SignalP"/>
    </source>
</evidence>
<dbReference type="Gene3D" id="2.120.10.30">
    <property type="entry name" value="TolB, C-terminal domain"/>
    <property type="match status" value="1"/>
</dbReference>
<accession>A0A7C4CAF3</accession>
<dbReference type="SUPFAM" id="SSF101898">
    <property type="entry name" value="NHL repeat"/>
    <property type="match status" value="2"/>
</dbReference>
<dbReference type="PANTHER" id="PTHR42754:SF1">
    <property type="entry name" value="LIPOPROTEIN"/>
    <property type="match status" value="1"/>
</dbReference>
<organism evidence="2">
    <name type="scientific">candidate division WOR-3 bacterium</name>
    <dbReference type="NCBI Taxonomy" id="2052148"/>
    <lineage>
        <taxon>Bacteria</taxon>
        <taxon>Bacteria division WOR-3</taxon>
    </lineage>
</organism>
<gene>
    <name evidence="2" type="ORF">ENS41_02525</name>
</gene>
<reference evidence="2" key="1">
    <citation type="journal article" date="2020" name="mSystems">
        <title>Genome- and Community-Level Interaction Insights into Carbon Utilization and Element Cycling Functions of Hydrothermarchaeota in Hydrothermal Sediment.</title>
        <authorList>
            <person name="Zhou Z."/>
            <person name="Liu Y."/>
            <person name="Xu W."/>
            <person name="Pan J."/>
            <person name="Luo Z.H."/>
            <person name="Li M."/>
        </authorList>
    </citation>
    <scope>NUCLEOTIDE SEQUENCE [LARGE SCALE GENOMIC DNA]</scope>
    <source>
        <strain evidence="2">SpSt-488</strain>
    </source>
</reference>
<dbReference type="PANTHER" id="PTHR42754">
    <property type="entry name" value="ENDOGLUCANASE"/>
    <property type="match status" value="1"/>
</dbReference>
<dbReference type="Gene3D" id="2.80.10.50">
    <property type="match status" value="1"/>
</dbReference>
<dbReference type="InterPro" id="IPR011042">
    <property type="entry name" value="6-blade_b-propeller_TolB-like"/>
</dbReference>